<name>X1T038_9ZZZZ</name>
<feature type="compositionally biased region" description="Low complexity" evidence="1">
    <location>
        <begin position="68"/>
        <end position="80"/>
    </location>
</feature>
<dbReference type="AlphaFoldDB" id="X1T038"/>
<organism evidence="2">
    <name type="scientific">marine sediment metagenome</name>
    <dbReference type="NCBI Taxonomy" id="412755"/>
    <lineage>
        <taxon>unclassified sequences</taxon>
        <taxon>metagenomes</taxon>
        <taxon>ecological metagenomes</taxon>
    </lineage>
</organism>
<protein>
    <submittedName>
        <fullName evidence="2">Uncharacterized protein</fullName>
    </submittedName>
</protein>
<reference evidence="2" key="1">
    <citation type="journal article" date="2014" name="Front. Microbiol.">
        <title>High frequency of phylogenetically diverse reductive dehalogenase-homologous genes in deep subseafloor sedimentary metagenomes.</title>
        <authorList>
            <person name="Kawai M."/>
            <person name="Futagami T."/>
            <person name="Toyoda A."/>
            <person name="Takaki Y."/>
            <person name="Nishi S."/>
            <person name="Hori S."/>
            <person name="Arai W."/>
            <person name="Tsubouchi T."/>
            <person name="Morono Y."/>
            <person name="Uchiyama I."/>
            <person name="Ito T."/>
            <person name="Fujiyama A."/>
            <person name="Inagaki F."/>
            <person name="Takami H."/>
        </authorList>
    </citation>
    <scope>NUCLEOTIDE SEQUENCE</scope>
    <source>
        <strain evidence="2">Expedition CK06-06</strain>
    </source>
</reference>
<feature type="compositionally biased region" description="Basic and acidic residues" evidence="1">
    <location>
        <begin position="233"/>
        <end position="246"/>
    </location>
</feature>
<feature type="non-terminal residue" evidence="2">
    <location>
        <position position="266"/>
    </location>
</feature>
<accession>X1T038</accession>
<sequence length="266" mass="28403">MPTLEGFNGASLVPNIGAQLGRGARVTGQLQNQQIQRQQQEQIALQAQAEADRQARLQGLLGQGGGQPARAGQLGGQQLRDPVPAGPSQPASGTPDFERLAIEFPEEAKQIAEAQKAQFDNLQADEKSRVASVVTEAAQLKGLPVPQQIARLEARRAELTVSGTPTNDTDEHLALLRAGRIDEANAVTDQAVQLGERLGILKPAGGAEGEAITPFQRESLALKGQRLAFDREKFEGGDQAAGREDTAGIQDFKFYQDLKKTDPEAA</sequence>
<evidence type="ECO:0000256" key="1">
    <source>
        <dbReference type="SAM" id="MobiDB-lite"/>
    </source>
</evidence>
<feature type="compositionally biased region" description="Basic and acidic residues" evidence="1">
    <location>
        <begin position="254"/>
        <end position="266"/>
    </location>
</feature>
<feature type="region of interest" description="Disordered" evidence="1">
    <location>
        <begin position="233"/>
        <end position="266"/>
    </location>
</feature>
<proteinExistence type="predicted"/>
<comment type="caution">
    <text evidence="2">The sequence shown here is derived from an EMBL/GenBank/DDBJ whole genome shotgun (WGS) entry which is preliminary data.</text>
</comment>
<dbReference type="EMBL" id="BARW01015754">
    <property type="protein sequence ID" value="GAI98543.1"/>
    <property type="molecule type" value="Genomic_DNA"/>
</dbReference>
<gene>
    <name evidence="2" type="ORF">S12H4_27584</name>
</gene>
<evidence type="ECO:0000313" key="2">
    <source>
        <dbReference type="EMBL" id="GAI98543.1"/>
    </source>
</evidence>
<feature type="region of interest" description="Disordered" evidence="1">
    <location>
        <begin position="60"/>
        <end position="95"/>
    </location>
</feature>